<dbReference type="CDD" id="cd03801">
    <property type="entry name" value="GT4_PimA-like"/>
    <property type="match status" value="1"/>
</dbReference>
<dbReference type="Gene3D" id="3.40.50.2000">
    <property type="entry name" value="Glycogen Phosphorylase B"/>
    <property type="match status" value="2"/>
</dbReference>
<keyword evidence="1 5" id="KW-0328">Glycosyltransferase</keyword>
<comment type="caution">
    <text evidence="5">The sequence shown here is derived from an EMBL/GenBank/DDBJ whole genome shotgun (WGS) entry which is preliminary data.</text>
</comment>
<dbReference type="InterPro" id="IPR028098">
    <property type="entry name" value="Glyco_trans_4-like_N"/>
</dbReference>
<dbReference type="GO" id="GO:0016757">
    <property type="term" value="F:glycosyltransferase activity"/>
    <property type="evidence" value="ECO:0007669"/>
    <property type="project" value="UniProtKB-KW"/>
</dbReference>
<protein>
    <submittedName>
        <fullName evidence="5">Glycosyltransferase family 4 protein</fullName>
        <ecNumber evidence="5">2.4.-.-</ecNumber>
    </submittedName>
</protein>
<evidence type="ECO:0000256" key="2">
    <source>
        <dbReference type="ARBA" id="ARBA00022679"/>
    </source>
</evidence>
<evidence type="ECO:0000256" key="1">
    <source>
        <dbReference type="ARBA" id="ARBA00022676"/>
    </source>
</evidence>
<sequence length="357" mass="37783">MRIALVTDSYLPVLGGIELHVRDLADQLAAAGHAVDVLTRTPAGPDADPVGDVRVVRLGRGDRLAGHLADADVVHVHSSVVSPLAWRAAALARTLAVPALVTVHSMVSHGTARPMAVALRRATASGVRWSAVSRAVADPLSRTVGVPVALLPNGIDPTEWRDCHAHRVDAPEFTVVSALRFAARKRPLALVRVLADLRDRLPADVPLRAVLVGDGRLLPAVRRKLAATGLADQVELPGRLDRAGVQRVLTAADAYVAPARLESFGLAALEARCAGVPVVAMAASGVTEFVRHDVEGLLAADDADAARLLHVLATDPERRERIRRHNVDTDPQVTWPQVLAETLRQYAAAGAPVGVTV</sequence>
<proteinExistence type="predicted"/>
<feature type="domain" description="Glycosyl transferase family 1" evidence="3">
    <location>
        <begin position="167"/>
        <end position="324"/>
    </location>
</feature>
<accession>A0ABV3PC02</accession>
<feature type="domain" description="Glycosyltransferase subfamily 4-like N-terminal" evidence="4">
    <location>
        <begin position="15"/>
        <end position="158"/>
    </location>
</feature>
<dbReference type="InterPro" id="IPR050194">
    <property type="entry name" value="Glycosyltransferase_grp1"/>
</dbReference>
<dbReference type="Proteomes" id="UP001555826">
    <property type="component" value="Unassembled WGS sequence"/>
</dbReference>
<dbReference type="Pfam" id="PF00534">
    <property type="entry name" value="Glycos_transf_1"/>
    <property type="match status" value="1"/>
</dbReference>
<dbReference type="InterPro" id="IPR001296">
    <property type="entry name" value="Glyco_trans_1"/>
</dbReference>
<dbReference type="PANTHER" id="PTHR45947:SF3">
    <property type="entry name" value="SULFOQUINOVOSYL TRANSFERASE SQD2"/>
    <property type="match status" value="1"/>
</dbReference>
<evidence type="ECO:0000313" key="6">
    <source>
        <dbReference type="Proteomes" id="UP001555826"/>
    </source>
</evidence>
<dbReference type="EMBL" id="JBFNQN010000015">
    <property type="protein sequence ID" value="MEW9267055.1"/>
    <property type="molecule type" value="Genomic_DNA"/>
</dbReference>
<dbReference type="SUPFAM" id="SSF53756">
    <property type="entry name" value="UDP-Glycosyltransferase/glycogen phosphorylase"/>
    <property type="match status" value="1"/>
</dbReference>
<keyword evidence="2 5" id="KW-0808">Transferase</keyword>
<dbReference type="PANTHER" id="PTHR45947">
    <property type="entry name" value="SULFOQUINOVOSYL TRANSFERASE SQD2"/>
    <property type="match status" value="1"/>
</dbReference>
<gene>
    <name evidence="5" type="ORF">AB1207_20075</name>
</gene>
<dbReference type="Pfam" id="PF13439">
    <property type="entry name" value="Glyco_transf_4"/>
    <property type="match status" value="1"/>
</dbReference>
<evidence type="ECO:0000313" key="5">
    <source>
        <dbReference type="EMBL" id="MEW9267055.1"/>
    </source>
</evidence>
<name>A0ABV3PC02_9ACTN</name>
<evidence type="ECO:0000259" key="3">
    <source>
        <dbReference type="Pfam" id="PF00534"/>
    </source>
</evidence>
<dbReference type="RefSeq" id="WP_367640240.1">
    <property type="nucleotide sequence ID" value="NZ_JBFNQN010000015.1"/>
</dbReference>
<keyword evidence="6" id="KW-1185">Reference proteome</keyword>
<evidence type="ECO:0000259" key="4">
    <source>
        <dbReference type="Pfam" id="PF13439"/>
    </source>
</evidence>
<reference evidence="5 6" key="1">
    <citation type="submission" date="2024-07" db="EMBL/GenBank/DDBJ databases">
        <authorList>
            <person name="Thanompreechachai J."/>
            <person name="Duangmal K."/>
        </authorList>
    </citation>
    <scope>NUCLEOTIDE SEQUENCE [LARGE SCALE GENOMIC DNA]</scope>
    <source>
        <strain evidence="5 6">KCTC 19886</strain>
    </source>
</reference>
<organism evidence="5 6">
    <name type="scientific">Kineococcus endophyticus</name>
    <dbReference type="NCBI Taxonomy" id="1181883"/>
    <lineage>
        <taxon>Bacteria</taxon>
        <taxon>Bacillati</taxon>
        <taxon>Actinomycetota</taxon>
        <taxon>Actinomycetes</taxon>
        <taxon>Kineosporiales</taxon>
        <taxon>Kineosporiaceae</taxon>
        <taxon>Kineococcus</taxon>
    </lineage>
</organism>
<dbReference type="EC" id="2.4.-.-" evidence="5"/>